<comment type="caution">
    <text evidence="5">The sequence shown here is derived from an EMBL/GenBank/DDBJ whole genome shotgun (WGS) entry which is preliminary data.</text>
</comment>
<keyword evidence="6" id="KW-1185">Reference proteome</keyword>
<dbReference type="InterPro" id="IPR040260">
    <property type="entry name" value="RFA2-like"/>
</dbReference>
<dbReference type="AlphaFoldDB" id="A0A1Y2HL88"/>
<dbReference type="Proteomes" id="UP000193411">
    <property type="component" value="Unassembled WGS sequence"/>
</dbReference>
<dbReference type="EMBL" id="MCFL01000023">
    <property type="protein sequence ID" value="ORZ35336.1"/>
    <property type="molecule type" value="Genomic_DNA"/>
</dbReference>
<dbReference type="GO" id="GO:0006289">
    <property type="term" value="P:nucleotide-excision repair"/>
    <property type="evidence" value="ECO:0007669"/>
    <property type="project" value="TreeGrafter"/>
</dbReference>
<dbReference type="STRING" id="765915.A0A1Y2HL88"/>
<dbReference type="GO" id="GO:0005662">
    <property type="term" value="C:DNA replication factor A complex"/>
    <property type="evidence" value="ECO:0007669"/>
    <property type="project" value="TreeGrafter"/>
</dbReference>
<evidence type="ECO:0000256" key="2">
    <source>
        <dbReference type="ARBA" id="ARBA00023125"/>
    </source>
</evidence>
<sequence>MYNNNSYGGNTGGYQGYGGGTQAYGGGGFNLSQGGGGNEYGSGGAASGFPRKSRPDQTVRPFTLRQVASATSQDEKVFSVDGHDVQLVTVVAQVKAISEVATSVTYKIHDHSSEFDARLFINPGETGLGAADPSGAPSKTKKFMDAAKEGNWVRITGFIKMYQGRKYISVQSIREVTDYNEIVMHQLQAVAHHLGATRGPTPKQVAAQNARRQSQHQPQQQGGSAQQAYGSQYPAPTQGGGSGGAYQGTGGPSQYGGYGAQPQQQGYGGGAYGQQSFQQAPAPGAGGAPGGGYGQYNAQQHQQPYGHHQQQMQSHAPPVQGPPKANLGHPVRDAIMSVLDAPASSGHGAMRDHLGHEASRIVGRNIPRQELDAHLDWLSTEGHCYTGDGPDHFVSCNNA</sequence>
<feature type="compositionally biased region" description="Gly residues" evidence="4">
    <location>
        <begin position="284"/>
        <end position="294"/>
    </location>
</feature>
<feature type="compositionally biased region" description="Low complexity" evidence="4">
    <location>
        <begin position="208"/>
        <end position="237"/>
    </location>
</feature>
<dbReference type="GO" id="GO:0003697">
    <property type="term" value="F:single-stranded DNA binding"/>
    <property type="evidence" value="ECO:0007669"/>
    <property type="project" value="TreeGrafter"/>
</dbReference>
<dbReference type="SUPFAM" id="SSF50249">
    <property type="entry name" value="Nucleic acid-binding proteins"/>
    <property type="match status" value="1"/>
</dbReference>
<name>A0A1Y2HL88_9FUNG</name>
<dbReference type="PANTHER" id="PTHR13989">
    <property type="entry name" value="REPLICATION PROTEIN A-RELATED"/>
    <property type="match status" value="1"/>
</dbReference>
<evidence type="ECO:0008006" key="7">
    <source>
        <dbReference type="Google" id="ProtNLM"/>
    </source>
</evidence>
<evidence type="ECO:0000256" key="4">
    <source>
        <dbReference type="SAM" id="MobiDB-lite"/>
    </source>
</evidence>
<evidence type="ECO:0000313" key="5">
    <source>
        <dbReference type="EMBL" id="ORZ35336.1"/>
    </source>
</evidence>
<dbReference type="GO" id="GO:0006260">
    <property type="term" value="P:DNA replication"/>
    <property type="evidence" value="ECO:0007669"/>
    <property type="project" value="TreeGrafter"/>
</dbReference>
<dbReference type="Gene3D" id="2.40.50.140">
    <property type="entry name" value="Nucleic acid-binding proteins"/>
    <property type="match status" value="1"/>
</dbReference>
<dbReference type="CDD" id="cd04478">
    <property type="entry name" value="RPA2_DBD_D"/>
    <property type="match status" value="1"/>
</dbReference>
<gene>
    <name evidence="5" type="ORF">BCR44DRAFT_116584</name>
</gene>
<organism evidence="5 6">
    <name type="scientific">Catenaria anguillulae PL171</name>
    <dbReference type="NCBI Taxonomy" id="765915"/>
    <lineage>
        <taxon>Eukaryota</taxon>
        <taxon>Fungi</taxon>
        <taxon>Fungi incertae sedis</taxon>
        <taxon>Blastocladiomycota</taxon>
        <taxon>Blastocladiomycetes</taxon>
        <taxon>Blastocladiales</taxon>
        <taxon>Catenariaceae</taxon>
        <taxon>Catenaria</taxon>
    </lineage>
</organism>
<feature type="region of interest" description="Disordered" evidence="4">
    <location>
        <begin position="197"/>
        <end position="325"/>
    </location>
</feature>
<keyword evidence="2" id="KW-0238">DNA-binding</keyword>
<feature type="compositionally biased region" description="Low complexity" evidence="4">
    <location>
        <begin position="273"/>
        <end position="283"/>
    </location>
</feature>
<evidence type="ECO:0000313" key="6">
    <source>
        <dbReference type="Proteomes" id="UP000193411"/>
    </source>
</evidence>
<dbReference type="GO" id="GO:0000781">
    <property type="term" value="C:chromosome, telomeric region"/>
    <property type="evidence" value="ECO:0007669"/>
    <property type="project" value="TreeGrafter"/>
</dbReference>
<dbReference type="InterPro" id="IPR012340">
    <property type="entry name" value="NA-bd_OB-fold"/>
</dbReference>
<comment type="subcellular location">
    <subcellularLocation>
        <location evidence="1">Nucleus</location>
    </subcellularLocation>
</comment>
<proteinExistence type="predicted"/>
<accession>A0A1Y2HL88</accession>
<dbReference type="OrthoDB" id="25571at2759"/>
<dbReference type="GO" id="GO:0000724">
    <property type="term" value="P:double-strand break repair via homologous recombination"/>
    <property type="evidence" value="ECO:0007669"/>
    <property type="project" value="TreeGrafter"/>
</dbReference>
<feature type="compositionally biased region" description="Gly residues" evidence="4">
    <location>
        <begin position="238"/>
        <end position="259"/>
    </location>
</feature>
<dbReference type="PANTHER" id="PTHR13989:SF16">
    <property type="entry name" value="REPLICATION PROTEIN A2"/>
    <property type="match status" value="1"/>
</dbReference>
<reference evidence="5 6" key="1">
    <citation type="submission" date="2016-07" db="EMBL/GenBank/DDBJ databases">
        <title>Pervasive Adenine N6-methylation of Active Genes in Fungi.</title>
        <authorList>
            <consortium name="DOE Joint Genome Institute"/>
            <person name="Mondo S.J."/>
            <person name="Dannebaum R.O."/>
            <person name="Kuo R.C."/>
            <person name="Labutti K."/>
            <person name="Haridas S."/>
            <person name="Kuo A."/>
            <person name="Salamov A."/>
            <person name="Ahrendt S.R."/>
            <person name="Lipzen A."/>
            <person name="Sullivan W."/>
            <person name="Andreopoulos W.B."/>
            <person name="Clum A."/>
            <person name="Lindquist E."/>
            <person name="Daum C."/>
            <person name="Ramamoorthy G.K."/>
            <person name="Gryganskyi A."/>
            <person name="Culley D."/>
            <person name="Magnuson J.K."/>
            <person name="James T.Y."/>
            <person name="O'Malley M.A."/>
            <person name="Stajich J.E."/>
            <person name="Spatafora J.W."/>
            <person name="Visel A."/>
            <person name="Grigoriev I.V."/>
        </authorList>
    </citation>
    <scope>NUCLEOTIDE SEQUENCE [LARGE SCALE GENOMIC DNA]</scope>
    <source>
        <strain evidence="5 6">PL171</strain>
    </source>
</reference>
<keyword evidence="3" id="KW-0539">Nucleus</keyword>
<protein>
    <recommendedName>
        <fullName evidence="7">Replication protein A C-terminal domain-containing protein</fullName>
    </recommendedName>
</protein>
<evidence type="ECO:0000256" key="1">
    <source>
        <dbReference type="ARBA" id="ARBA00004123"/>
    </source>
</evidence>
<feature type="region of interest" description="Disordered" evidence="4">
    <location>
        <begin position="39"/>
        <end position="59"/>
    </location>
</feature>
<dbReference type="GO" id="GO:0035861">
    <property type="term" value="C:site of double-strand break"/>
    <property type="evidence" value="ECO:0007669"/>
    <property type="project" value="TreeGrafter"/>
</dbReference>
<evidence type="ECO:0000256" key="3">
    <source>
        <dbReference type="ARBA" id="ARBA00023242"/>
    </source>
</evidence>
<feature type="compositionally biased region" description="Low complexity" evidence="4">
    <location>
        <begin position="295"/>
        <end position="313"/>
    </location>
</feature>